<dbReference type="InterPro" id="IPR041129">
    <property type="entry name" value="CdiI_2"/>
</dbReference>
<reference evidence="2 3" key="1">
    <citation type="submission" date="2022-07" db="EMBL/GenBank/DDBJ databases">
        <authorList>
            <person name="Abrouk D."/>
            <person name="Moenne-Loccoz Y."/>
            <person name="Todorovic I."/>
            <person name="Raicevic V."/>
            <person name="Jovicic-Petrovic J."/>
        </authorList>
    </citation>
    <scope>NUCLEOTIDE SEQUENCE [LARGE SCALE GENOMIC DNA]</scope>
    <source>
        <strain evidence="3">IT-P374</strain>
    </source>
</reference>
<evidence type="ECO:0000313" key="3">
    <source>
        <dbReference type="Proteomes" id="UP001222282"/>
    </source>
</evidence>
<accession>A0ABY7ZGU1</accession>
<gene>
    <name evidence="2" type="ORF">NN484_10535</name>
</gene>
<evidence type="ECO:0000313" key="2">
    <source>
        <dbReference type="EMBL" id="WDR38147.1"/>
    </source>
</evidence>
<sequence length="103" mass="12376">MNYEFPEIQDFFGSYFHQDWMVEHDTPDQVIADFLQASDTETLLSINKELRFLLKQNKEELVLREYLLKELSCYYCYWNEWESGRAWLMHVLAALNGGLEEID</sequence>
<name>A0ABY7ZGU1_9PSED</name>
<dbReference type="Pfam" id="PF18593">
    <property type="entry name" value="CdiI_2"/>
    <property type="match status" value="1"/>
</dbReference>
<dbReference type="Proteomes" id="UP001222282">
    <property type="component" value="Chromosome"/>
</dbReference>
<dbReference type="EMBL" id="CP101655">
    <property type="protein sequence ID" value="WDR38147.1"/>
    <property type="molecule type" value="Genomic_DNA"/>
</dbReference>
<feature type="domain" description="CdiI immunity protein" evidence="1">
    <location>
        <begin position="4"/>
        <end position="94"/>
    </location>
</feature>
<protein>
    <submittedName>
        <fullName evidence="2">Contact-dependent growth inhibition system immunity protein</fullName>
    </submittedName>
</protein>
<proteinExistence type="predicted"/>
<organism evidence="2 3">
    <name type="scientific">Pseudomonas serboccidentalis</name>
    <dbReference type="NCBI Taxonomy" id="2964670"/>
    <lineage>
        <taxon>Bacteria</taxon>
        <taxon>Pseudomonadati</taxon>
        <taxon>Pseudomonadota</taxon>
        <taxon>Gammaproteobacteria</taxon>
        <taxon>Pseudomonadales</taxon>
        <taxon>Pseudomonadaceae</taxon>
        <taxon>Pseudomonas</taxon>
    </lineage>
</organism>
<evidence type="ECO:0000259" key="1">
    <source>
        <dbReference type="Pfam" id="PF18593"/>
    </source>
</evidence>
<dbReference type="RefSeq" id="WP_215502896.1">
    <property type="nucleotide sequence ID" value="NZ_CP101655.1"/>
</dbReference>
<keyword evidence="3" id="KW-1185">Reference proteome</keyword>
<dbReference type="CDD" id="cd20687">
    <property type="entry name" value="CdiI_Ykris-like"/>
    <property type="match status" value="1"/>
</dbReference>